<dbReference type="GeneID" id="126891253"/>
<dbReference type="Gene3D" id="3.60.10.10">
    <property type="entry name" value="Endonuclease/exonuclease/phosphatase"/>
    <property type="match status" value="1"/>
</dbReference>
<proteinExistence type="predicted"/>
<dbReference type="Pfam" id="PF14529">
    <property type="entry name" value="Exo_endo_phos_2"/>
    <property type="match status" value="1"/>
</dbReference>
<name>A0ABM5L1S5_DIAVI</name>
<feature type="domain" description="Endonuclease/exonuclease/phosphatase" evidence="1">
    <location>
        <begin position="91"/>
        <end position="211"/>
    </location>
</feature>
<evidence type="ECO:0000313" key="2">
    <source>
        <dbReference type="EnsemblMetazoa" id="XP_050516391.1"/>
    </source>
</evidence>
<dbReference type="RefSeq" id="XP_050516391.1">
    <property type="nucleotide sequence ID" value="XM_050660434.1"/>
</dbReference>
<protein>
    <recommendedName>
        <fullName evidence="1">Endonuclease/exonuclease/phosphatase domain-containing protein</fullName>
    </recommendedName>
</protein>
<dbReference type="SUPFAM" id="SSF56219">
    <property type="entry name" value="DNase I-like"/>
    <property type="match status" value="1"/>
</dbReference>
<organism evidence="2 3">
    <name type="scientific">Diabrotica virgifera virgifera</name>
    <name type="common">western corn rootworm</name>
    <dbReference type="NCBI Taxonomy" id="50390"/>
    <lineage>
        <taxon>Eukaryota</taxon>
        <taxon>Metazoa</taxon>
        <taxon>Ecdysozoa</taxon>
        <taxon>Arthropoda</taxon>
        <taxon>Hexapoda</taxon>
        <taxon>Insecta</taxon>
        <taxon>Pterygota</taxon>
        <taxon>Neoptera</taxon>
        <taxon>Endopterygota</taxon>
        <taxon>Coleoptera</taxon>
        <taxon>Polyphaga</taxon>
        <taxon>Cucujiformia</taxon>
        <taxon>Chrysomeloidea</taxon>
        <taxon>Chrysomelidae</taxon>
        <taxon>Galerucinae</taxon>
        <taxon>Diabroticina</taxon>
        <taxon>Diabroticites</taxon>
        <taxon>Diabrotica</taxon>
    </lineage>
</organism>
<keyword evidence="3" id="KW-1185">Reference proteome</keyword>
<accession>A0ABM5L1S5</accession>
<dbReference type="EnsemblMetazoa" id="XM_050660434.1">
    <property type="protein sequence ID" value="XP_050516391.1"/>
    <property type="gene ID" value="LOC126891253"/>
</dbReference>
<reference evidence="2" key="1">
    <citation type="submission" date="2025-05" db="UniProtKB">
        <authorList>
            <consortium name="EnsemblMetazoa"/>
        </authorList>
    </citation>
    <scope>IDENTIFICATION</scope>
</reference>
<evidence type="ECO:0000259" key="1">
    <source>
        <dbReference type="Pfam" id="PF14529"/>
    </source>
</evidence>
<sequence>MEQNIENVLQRRRHGDPIDHNLIRGIILHDIFDPIIPVAVAPRPHFVLETVDEKDAEQNFRFKTRDIPLLARSLRIPNRIRTKSGHIATDAFYGQLQDLLDTTIAGNKTIILGDLNAGVGNIPVAGATQRFNEETFNDNGERLLELCLLNNLRSNNTYFDHPIQHKITWSDTRGRNSMIDYIITNRQIHSRDIIDVRTLSSANVGSDHGLVLGKINIEFNTQRKRNTKVEEKLNIESLEDQGTQNLYRNRLTEKLNSHNLETKKDIEETWKIIRKSILQAAEEALGKRKVNRNKREYKTPWYDERVKALANQKKQAFLTYKRVKTPEARDDYVTIRNRVNQEIDNIKKEHWEKFTKDMEYDLYGSQKKVWKMITRQKTEINEFIRIDNIRETQWTEHFAKL</sequence>
<dbReference type="Proteomes" id="UP001652700">
    <property type="component" value="Unplaced"/>
</dbReference>
<dbReference type="InterPro" id="IPR005135">
    <property type="entry name" value="Endo/exonuclease/phosphatase"/>
</dbReference>
<evidence type="ECO:0000313" key="3">
    <source>
        <dbReference type="Proteomes" id="UP001652700"/>
    </source>
</evidence>
<dbReference type="InterPro" id="IPR036691">
    <property type="entry name" value="Endo/exonu/phosph_ase_sf"/>
</dbReference>